<proteinExistence type="inferred from homology"/>
<dbReference type="OrthoDB" id="3364529at2759"/>
<dbReference type="KEGG" id="kmx:KLMA_40448"/>
<dbReference type="GO" id="GO:0005794">
    <property type="term" value="C:Golgi apparatus"/>
    <property type="evidence" value="ECO:0007669"/>
    <property type="project" value="UniProtKB-SubCell"/>
</dbReference>
<dbReference type="AlphaFoldDB" id="W0TA20"/>
<keyword evidence="1 6" id="KW-0813">Transport</keyword>
<dbReference type="Gene3D" id="3.30.450.70">
    <property type="match status" value="1"/>
</dbReference>
<dbReference type="GO" id="GO:0030008">
    <property type="term" value="C:TRAPP complex"/>
    <property type="evidence" value="ECO:0007669"/>
    <property type="project" value="UniProtKB-UniRule"/>
</dbReference>
<dbReference type="SUPFAM" id="SSF64356">
    <property type="entry name" value="SNARE-like"/>
    <property type="match status" value="1"/>
</dbReference>
<protein>
    <recommendedName>
        <fullName evidence="6">Trafficking protein particle complex subunit</fullName>
    </recommendedName>
</protein>
<dbReference type="InterPro" id="IPR011012">
    <property type="entry name" value="Longin-like_dom_sf"/>
</dbReference>
<dbReference type="PANTHER" id="PTHR23249:SF16">
    <property type="entry name" value="TRAFFICKING PROTEIN PARTICLE COMPLEX SUBUNIT 1"/>
    <property type="match status" value="1"/>
</dbReference>
<dbReference type="RefSeq" id="XP_022676293.1">
    <property type="nucleotide sequence ID" value="XM_022819759.1"/>
</dbReference>
<keyword evidence="3 6" id="KW-0931">ER-Golgi transport</keyword>
<name>W0TA20_KLUMD</name>
<dbReference type="SMART" id="SM01399">
    <property type="entry name" value="Sybindin"/>
    <property type="match status" value="1"/>
</dbReference>
<dbReference type="Proteomes" id="UP000065495">
    <property type="component" value="Chromosome 4"/>
</dbReference>
<evidence type="ECO:0000256" key="5">
    <source>
        <dbReference type="ARBA" id="ARBA00038167"/>
    </source>
</evidence>
<evidence type="ECO:0000256" key="3">
    <source>
        <dbReference type="ARBA" id="ARBA00022892"/>
    </source>
</evidence>
<dbReference type="VEuPathDB" id="FungiDB:KLMA_40448"/>
<dbReference type="GeneID" id="34716434"/>
<evidence type="ECO:0000313" key="8">
    <source>
        <dbReference type="Proteomes" id="UP000065495"/>
    </source>
</evidence>
<comment type="subunit">
    <text evidence="6">Part of the multisubunit transport protein particle (TRAPP) complex.</text>
</comment>
<comment type="subcellular location">
    <subcellularLocation>
        <location evidence="6">Endoplasmic reticulum</location>
    </subcellularLocation>
    <subcellularLocation>
        <location evidence="6">Golgi apparatus</location>
        <location evidence="6">cis-Golgi network</location>
    </subcellularLocation>
</comment>
<evidence type="ECO:0000256" key="2">
    <source>
        <dbReference type="ARBA" id="ARBA00022824"/>
    </source>
</evidence>
<dbReference type="GO" id="GO:0006888">
    <property type="term" value="P:endoplasmic reticulum to Golgi vesicle-mediated transport"/>
    <property type="evidence" value="ECO:0007669"/>
    <property type="project" value="UniProtKB-UniRule"/>
</dbReference>
<keyword evidence="2 6" id="KW-0256">Endoplasmic reticulum</keyword>
<evidence type="ECO:0000256" key="4">
    <source>
        <dbReference type="ARBA" id="ARBA00023034"/>
    </source>
</evidence>
<evidence type="ECO:0000256" key="1">
    <source>
        <dbReference type="ARBA" id="ARBA00022448"/>
    </source>
</evidence>
<dbReference type="EMBL" id="AP012216">
    <property type="protein sequence ID" value="BAO40472.1"/>
    <property type="molecule type" value="Genomic_DNA"/>
</dbReference>
<dbReference type="Pfam" id="PF04099">
    <property type="entry name" value="Sybindin"/>
    <property type="match status" value="1"/>
</dbReference>
<dbReference type="PANTHER" id="PTHR23249">
    <property type="entry name" value="TRAFFICKING PROTEIN PARTICLE COMPLEX SUBUNIT"/>
    <property type="match status" value="1"/>
</dbReference>
<comment type="similarity">
    <text evidence="5">Belongs to the TRAPP small subunits family. BET5 subfamily.</text>
</comment>
<accession>W0TA20</accession>
<dbReference type="InterPro" id="IPR007233">
    <property type="entry name" value="TRAPPC"/>
</dbReference>
<evidence type="ECO:0000256" key="6">
    <source>
        <dbReference type="RuleBase" id="RU366065"/>
    </source>
</evidence>
<dbReference type="GO" id="GO:0005783">
    <property type="term" value="C:endoplasmic reticulum"/>
    <property type="evidence" value="ECO:0007669"/>
    <property type="project" value="UniProtKB-SubCell"/>
</dbReference>
<organism evidence="7 8">
    <name type="scientific">Kluyveromyces marxianus (strain DMKU3-1042 / BCC 29191 / NBRC 104275)</name>
    <name type="common">Yeast</name>
    <name type="synonym">Candida kefyr</name>
    <dbReference type="NCBI Taxonomy" id="1003335"/>
    <lineage>
        <taxon>Eukaryota</taxon>
        <taxon>Fungi</taxon>
        <taxon>Dikarya</taxon>
        <taxon>Ascomycota</taxon>
        <taxon>Saccharomycotina</taxon>
        <taxon>Saccharomycetes</taxon>
        <taxon>Saccharomycetales</taxon>
        <taxon>Saccharomycetaceae</taxon>
        <taxon>Kluyveromyces</taxon>
    </lineage>
</organism>
<evidence type="ECO:0000313" key="7">
    <source>
        <dbReference type="EMBL" id="BAO40472.1"/>
    </source>
</evidence>
<gene>
    <name evidence="7" type="primary">BET5</name>
    <name evidence="7" type="ORF">KLMA_40448</name>
</gene>
<reference evidence="7 8" key="1">
    <citation type="journal article" date="2015" name="Biotechnol. Biofuels">
        <title>Genetic basis of the highly efficient yeast Kluyveromyces marxianus: complete genome sequence and transcriptome analyses.</title>
        <authorList>
            <person name="Lertwattanasakul N."/>
            <person name="Kosaka T."/>
            <person name="Hosoyama A."/>
            <person name="Suzuki Y."/>
            <person name="Rodrussamee N."/>
            <person name="Matsutani M."/>
            <person name="Murata M."/>
            <person name="Fujimoto N."/>
            <person name="Suprayogi"/>
            <person name="Tsuchikane K."/>
            <person name="Limtong S."/>
            <person name="Fujita N."/>
            <person name="Yamada M."/>
        </authorList>
    </citation>
    <scope>NUCLEOTIDE SEQUENCE [LARGE SCALE GENOMIC DNA]</scope>
    <source>
        <strain evidence="8">DMKU3-1042 / BCC 29191 / NBRC 104275</strain>
    </source>
</reference>
<keyword evidence="4 6" id="KW-0333">Golgi apparatus</keyword>
<sequence>MIYSLWIFDRHCNCIFDKEYTLNHSTPIVNSKTQQSRGKLIYGMIHSLRSMSVKMAPGNTLRTISTGKYRIHALFTASNLWIVIFSDLTHHELHERLDKIYELYLKYVVHNMLKPIDFKKAEEDGETAKITNTSFIKAVDQVLCL</sequence>